<evidence type="ECO:0000256" key="7">
    <source>
        <dbReference type="ARBA" id="ARBA00023136"/>
    </source>
</evidence>
<gene>
    <name evidence="9" type="ORF">ACFQZ7_09605</name>
</gene>
<evidence type="ECO:0000313" key="9">
    <source>
        <dbReference type="EMBL" id="MFD0897976.1"/>
    </source>
</evidence>
<keyword evidence="6 8" id="KW-1133">Transmembrane helix</keyword>
<feature type="transmembrane region" description="Helical" evidence="8">
    <location>
        <begin position="7"/>
        <end position="28"/>
    </location>
</feature>
<accession>A0ABW3EFX0</accession>
<evidence type="ECO:0000256" key="5">
    <source>
        <dbReference type="ARBA" id="ARBA00022692"/>
    </source>
</evidence>
<reference evidence="10" key="1">
    <citation type="journal article" date="2019" name="Int. J. Syst. Evol. Microbiol.">
        <title>The Global Catalogue of Microorganisms (GCM) 10K type strain sequencing project: providing services to taxonomists for standard genome sequencing and annotation.</title>
        <authorList>
            <consortium name="The Broad Institute Genomics Platform"/>
            <consortium name="The Broad Institute Genome Sequencing Center for Infectious Disease"/>
            <person name="Wu L."/>
            <person name="Ma J."/>
        </authorList>
    </citation>
    <scope>NUCLEOTIDE SEQUENCE [LARGE SCALE GENOMIC DNA]</scope>
    <source>
        <strain evidence="10">CCM 8925</strain>
    </source>
</reference>
<evidence type="ECO:0000256" key="6">
    <source>
        <dbReference type="ARBA" id="ARBA00022989"/>
    </source>
</evidence>
<keyword evidence="7 8" id="KW-0472">Membrane</keyword>
<name>A0ABW3EFX0_9LACO</name>
<dbReference type="PANTHER" id="PTHR37819:SF1">
    <property type="entry name" value="PROTEIN PSIE"/>
    <property type="match status" value="1"/>
</dbReference>
<dbReference type="InterPro" id="IPR009315">
    <property type="entry name" value="P_starv_induced_PsiE"/>
</dbReference>
<evidence type="ECO:0000313" key="10">
    <source>
        <dbReference type="Proteomes" id="UP001597104"/>
    </source>
</evidence>
<evidence type="ECO:0000256" key="8">
    <source>
        <dbReference type="SAM" id="Phobius"/>
    </source>
</evidence>
<feature type="transmembrane region" description="Helical" evidence="8">
    <location>
        <begin position="105"/>
        <end position="122"/>
    </location>
</feature>
<sequence>MQTKIARFFTLSLNVAMFILGLIMLSFLLREGYYLINLLFQPGAERHFAKIAEATIAFFLYFEFIALVKAFFEENAHISLNRFIYIGITALLRVIIVYHDDALQTLLLALAILTLVGALQLIPKASDHIN</sequence>
<evidence type="ECO:0000256" key="1">
    <source>
        <dbReference type="ARBA" id="ARBA00004429"/>
    </source>
</evidence>
<keyword evidence="10" id="KW-1185">Reference proteome</keyword>
<comment type="similarity">
    <text evidence="2">Belongs to the PsiE family.</text>
</comment>
<dbReference type="Proteomes" id="UP001597104">
    <property type="component" value="Unassembled WGS sequence"/>
</dbReference>
<feature type="transmembrane region" description="Helical" evidence="8">
    <location>
        <begin position="48"/>
        <end position="68"/>
    </location>
</feature>
<organism evidence="9 10">
    <name type="scientific">Loigolactobacillus binensis</name>
    <dbReference type="NCBI Taxonomy" id="2559922"/>
    <lineage>
        <taxon>Bacteria</taxon>
        <taxon>Bacillati</taxon>
        <taxon>Bacillota</taxon>
        <taxon>Bacilli</taxon>
        <taxon>Lactobacillales</taxon>
        <taxon>Lactobacillaceae</taxon>
        <taxon>Loigolactobacillus</taxon>
    </lineage>
</organism>
<evidence type="ECO:0000256" key="4">
    <source>
        <dbReference type="ARBA" id="ARBA00022475"/>
    </source>
</evidence>
<dbReference type="PIRSF" id="PIRSF029598">
    <property type="entry name" value="PsiE"/>
    <property type="match status" value="1"/>
</dbReference>
<proteinExistence type="inferred from homology"/>
<keyword evidence="4" id="KW-1003">Cell membrane</keyword>
<comment type="subcellular location">
    <subcellularLocation>
        <location evidence="1">Cell inner membrane</location>
        <topology evidence="1">Multi-pass membrane protein</topology>
    </subcellularLocation>
</comment>
<dbReference type="RefSeq" id="WP_137636558.1">
    <property type="nucleotide sequence ID" value="NZ_BJDN01000001.1"/>
</dbReference>
<evidence type="ECO:0000256" key="2">
    <source>
        <dbReference type="ARBA" id="ARBA00005632"/>
    </source>
</evidence>
<comment type="caution">
    <text evidence="9">The sequence shown here is derived from an EMBL/GenBank/DDBJ whole genome shotgun (WGS) entry which is preliminary data.</text>
</comment>
<feature type="transmembrane region" description="Helical" evidence="8">
    <location>
        <begin position="80"/>
        <end position="99"/>
    </location>
</feature>
<keyword evidence="5 8" id="KW-0812">Transmembrane</keyword>
<evidence type="ECO:0000256" key="3">
    <source>
        <dbReference type="ARBA" id="ARBA00021903"/>
    </source>
</evidence>
<dbReference type="InterPro" id="IPR020948">
    <property type="entry name" value="P_starv_induced_PsiE-like"/>
</dbReference>
<protein>
    <recommendedName>
        <fullName evidence="3">Protein PsiE</fullName>
    </recommendedName>
</protein>
<dbReference type="EMBL" id="JBHTIO010000044">
    <property type="protein sequence ID" value="MFD0897976.1"/>
    <property type="molecule type" value="Genomic_DNA"/>
</dbReference>
<dbReference type="PANTHER" id="PTHR37819">
    <property type="entry name" value="PROTEIN PSIE"/>
    <property type="match status" value="1"/>
</dbReference>
<dbReference type="Pfam" id="PF06146">
    <property type="entry name" value="PsiE"/>
    <property type="match status" value="1"/>
</dbReference>